<dbReference type="Proteomes" id="UP000031890">
    <property type="component" value="Chromosome"/>
</dbReference>
<evidence type="ECO:0000313" key="1">
    <source>
        <dbReference type="EMBL" id="AJI78539.1"/>
    </source>
</evidence>
<proteinExistence type="predicted"/>
<organism evidence="1 2">
    <name type="scientific">Corynebacterium singulare</name>
    <dbReference type="NCBI Taxonomy" id="161899"/>
    <lineage>
        <taxon>Bacteria</taxon>
        <taxon>Bacillati</taxon>
        <taxon>Actinomycetota</taxon>
        <taxon>Actinomycetes</taxon>
        <taxon>Mycobacteriales</taxon>
        <taxon>Corynebacteriaceae</taxon>
        <taxon>Corynebacterium</taxon>
    </lineage>
</organism>
<dbReference type="HOGENOM" id="CLU_2952618_0_0_11"/>
<name>A0A0B6F025_9CORY</name>
<sequence length="59" mass="6596">MDYSLIKGKLLGNCSQGFAFHAGLSQVVQHTQRAVNTVENITHFANSLSLIYLTLRFKL</sequence>
<dbReference type="EMBL" id="CP010827">
    <property type="protein sequence ID" value="AJI78539.1"/>
    <property type="molecule type" value="Genomic_DNA"/>
</dbReference>
<evidence type="ECO:0000313" key="2">
    <source>
        <dbReference type="Proteomes" id="UP000031890"/>
    </source>
</evidence>
<gene>
    <name evidence="1" type="ORF">CSING_05000</name>
</gene>
<dbReference type="AlphaFoldDB" id="A0A0B6F025"/>
<protein>
    <submittedName>
        <fullName evidence="1">Uncharacterized protein</fullName>
    </submittedName>
</protein>
<dbReference type="KEGG" id="csx:CSING_05000"/>
<accession>A0A0B6F025</accession>
<reference evidence="1 2" key="1">
    <citation type="journal article" date="2015" name="Genome Announc.">
        <title>Complete Genome Sequence and Annotation of Corynebacterium singulare DSM 44357, Isolated from a Human Semen Specimen.</title>
        <authorList>
            <person name="Merten M."/>
            <person name="Brinkrolf K."/>
            <person name="Albersmeier A."/>
            <person name="Kutter Y."/>
            <person name="Ruckert C."/>
            <person name="Tauch A."/>
        </authorList>
    </citation>
    <scope>NUCLEOTIDE SEQUENCE [LARGE SCALE GENOMIC DNA]</scope>
    <source>
        <strain evidence="1">IBS B52218</strain>
    </source>
</reference>